<dbReference type="RefSeq" id="WP_213543486.1">
    <property type="nucleotide sequence ID" value="NZ_AP023420.1"/>
</dbReference>
<evidence type="ECO:0000313" key="1">
    <source>
        <dbReference type="EMBL" id="BCK85350.1"/>
    </source>
</evidence>
<dbReference type="InterPro" id="IPR010985">
    <property type="entry name" value="Ribbon_hlx_hlx"/>
</dbReference>
<protein>
    <recommendedName>
        <fullName evidence="3">Arc family DNA-binding protein</fullName>
    </recommendedName>
</protein>
<keyword evidence="2" id="KW-1185">Reference proteome</keyword>
<dbReference type="AlphaFoldDB" id="A0A810QAQ6"/>
<evidence type="ECO:0008006" key="3">
    <source>
        <dbReference type="Google" id="ProtNLM"/>
    </source>
</evidence>
<dbReference type="EMBL" id="AP023420">
    <property type="protein sequence ID" value="BCK85350.1"/>
    <property type="molecule type" value="Genomic_DNA"/>
</dbReference>
<evidence type="ECO:0000313" key="2">
    <source>
        <dbReference type="Proteomes" id="UP000679848"/>
    </source>
</evidence>
<dbReference type="Gene3D" id="1.10.1220.10">
    <property type="entry name" value="Met repressor-like"/>
    <property type="match status" value="1"/>
</dbReference>
<organism evidence="1 2">
    <name type="scientific">Pusillibacter faecalis</name>
    <dbReference type="NCBI Taxonomy" id="2714358"/>
    <lineage>
        <taxon>Bacteria</taxon>
        <taxon>Bacillati</taxon>
        <taxon>Bacillota</taxon>
        <taxon>Clostridia</taxon>
        <taxon>Eubacteriales</taxon>
        <taxon>Oscillospiraceae</taxon>
        <taxon>Pusillibacter</taxon>
    </lineage>
</organism>
<dbReference type="InterPro" id="IPR013321">
    <property type="entry name" value="Arc_rbn_hlx_hlx"/>
</dbReference>
<gene>
    <name evidence="1" type="ORF">MM59RIKEN_26690</name>
</gene>
<accession>A0A810QAQ6</accession>
<sequence>MAKQRYTEAKKQANRKWDEANKDRYARISLVVPVDVKPQIEDAAKADGKSVNGWILDLIRREFYG</sequence>
<dbReference type="GO" id="GO:0006355">
    <property type="term" value="P:regulation of DNA-templated transcription"/>
    <property type="evidence" value="ECO:0007669"/>
    <property type="project" value="InterPro"/>
</dbReference>
<reference evidence="1" key="1">
    <citation type="submission" date="2020-09" db="EMBL/GenBank/DDBJ databases">
        <title>New species isolated from human feces.</title>
        <authorList>
            <person name="Kitahara M."/>
            <person name="Shigeno Y."/>
            <person name="Shime M."/>
            <person name="Matsumoto Y."/>
            <person name="Nakamura S."/>
            <person name="Motooka D."/>
            <person name="Fukuoka S."/>
            <person name="Nishikawa H."/>
            <person name="Benno Y."/>
        </authorList>
    </citation>
    <scope>NUCLEOTIDE SEQUENCE</scope>
    <source>
        <strain evidence="1">MM59</strain>
    </source>
</reference>
<name>A0A810QAQ6_9FIRM</name>
<dbReference type="KEGG" id="pfaa:MM59RIKEN_26690"/>
<dbReference type="SUPFAM" id="SSF47598">
    <property type="entry name" value="Ribbon-helix-helix"/>
    <property type="match status" value="1"/>
</dbReference>
<proteinExistence type="predicted"/>
<dbReference type="Proteomes" id="UP000679848">
    <property type="component" value="Chromosome"/>
</dbReference>